<accession>A0A7D5IST1</accession>
<dbReference type="Gene3D" id="3.30.1360.60">
    <property type="entry name" value="Glucose permease domain IIB"/>
    <property type="match status" value="1"/>
</dbReference>
<dbReference type="PROSITE" id="PS51093">
    <property type="entry name" value="PTS_EIIA_TYPE_1"/>
    <property type="match status" value="1"/>
</dbReference>
<dbReference type="PROSITE" id="PS51103">
    <property type="entry name" value="PTS_EIIC_TYPE_1"/>
    <property type="match status" value="1"/>
</dbReference>
<dbReference type="GO" id="GO:0008982">
    <property type="term" value="F:protein-N(PI)-phosphohistidine-sugar phosphotransferase activity"/>
    <property type="evidence" value="ECO:0007669"/>
    <property type="project" value="InterPro"/>
</dbReference>
<dbReference type="GO" id="GO:0009401">
    <property type="term" value="P:phosphoenolpyruvate-dependent sugar phosphotransferase system"/>
    <property type="evidence" value="ECO:0007669"/>
    <property type="project" value="UniProtKB-KW"/>
</dbReference>
<feature type="transmembrane region" description="Helical" evidence="12">
    <location>
        <begin position="205"/>
        <end position="225"/>
    </location>
</feature>
<keyword evidence="5" id="KW-0808">Transferase</keyword>
<dbReference type="PROSITE" id="PS01035">
    <property type="entry name" value="PTS_EIIB_TYPE_1_CYS"/>
    <property type="match status" value="1"/>
</dbReference>
<keyword evidence="10 12" id="KW-0472">Membrane</keyword>
<dbReference type="GO" id="GO:0090589">
    <property type="term" value="F:protein-phosphocysteine-trehalose phosphotransferase system transporter activity"/>
    <property type="evidence" value="ECO:0007669"/>
    <property type="project" value="TreeGrafter"/>
</dbReference>
<name>A0A7D5IST1_9MICO</name>
<dbReference type="EMBL" id="CP058316">
    <property type="protein sequence ID" value="QLD11877.1"/>
    <property type="molecule type" value="Genomic_DNA"/>
</dbReference>
<evidence type="ECO:0000256" key="8">
    <source>
        <dbReference type="ARBA" id="ARBA00022777"/>
    </source>
</evidence>
<evidence type="ECO:0000256" key="9">
    <source>
        <dbReference type="ARBA" id="ARBA00022989"/>
    </source>
</evidence>
<dbReference type="PROSITE" id="PS51098">
    <property type="entry name" value="PTS_EIIB_TYPE_1"/>
    <property type="match status" value="1"/>
</dbReference>
<feature type="domain" description="PTS EIIB type-1" evidence="14">
    <location>
        <begin position="4"/>
        <end position="86"/>
    </location>
</feature>
<dbReference type="GO" id="GO:0005886">
    <property type="term" value="C:plasma membrane"/>
    <property type="evidence" value="ECO:0007669"/>
    <property type="project" value="UniProtKB-SubCell"/>
</dbReference>
<keyword evidence="9 12" id="KW-1133">Transmembrane helix</keyword>
<keyword evidence="8" id="KW-0418">Kinase</keyword>
<reference evidence="16 17" key="1">
    <citation type="submission" date="2020-06" db="EMBL/GenBank/DDBJ databases">
        <authorList>
            <person name="Jo H."/>
        </authorList>
    </citation>
    <scope>NUCLEOTIDE SEQUENCE [LARGE SCALE GENOMIC DNA]</scope>
    <source>
        <strain evidence="16 17">I46</strain>
    </source>
</reference>
<protein>
    <submittedName>
        <fullName evidence="16">PTS glucose transporter subunit IIA</fullName>
    </submittedName>
</protein>
<dbReference type="PROSITE" id="PS00371">
    <property type="entry name" value="PTS_EIIA_TYPE_1_HIS"/>
    <property type="match status" value="1"/>
</dbReference>
<keyword evidence="3" id="KW-1003">Cell membrane</keyword>
<dbReference type="NCBIfam" id="TIGR01995">
    <property type="entry name" value="PTS-II-ABC-beta"/>
    <property type="match status" value="1"/>
</dbReference>
<dbReference type="InterPro" id="IPR001996">
    <property type="entry name" value="PTS_IIB_1"/>
</dbReference>
<evidence type="ECO:0000256" key="6">
    <source>
        <dbReference type="ARBA" id="ARBA00022683"/>
    </source>
</evidence>
<dbReference type="InterPro" id="IPR050558">
    <property type="entry name" value="PTS_Sugar-Specific_Components"/>
</dbReference>
<keyword evidence="4 16" id="KW-0762">Sugar transport</keyword>
<dbReference type="InterPro" id="IPR001127">
    <property type="entry name" value="PTS_EIIA_1_perm"/>
</dbReference>
<sequence>MSYDKDARAIIDGVGGADNIVSAYHCITRLRFTLRDNTLADATALTAVPSVVGVNDTGGQYQVIVGDRVPDVFAAVAAVEPRLGGESAAPAPRQKLSQRFFDFIGGVFAPLLPAIAGAGLLKGILALLGFAGWIDATSDTALVLNAIGDAVFFLLPVLVAMTAARKLGANQYVAVAIAGVLIYPALVTALASGEAVDFLGMPVTATTYSYTVIPSLLAIYLMSWVERGLNRIIPRVVRMMVVPLITLVVVAPVTLIVLGPLGSFVGNGVSGGINWALENGGPLAGVVIGALLPLIIMTGMHYALVPFILTNLAQVGADKFLPLTYMQSFATTGAALGVAIRAKSKTLKSLAFSTTFTGLMGVTEPALYGLIVPLRRPLIATMIGSAAGGAVSLGLGVNAYVLAGNSGIPGLPGLVGATFGWAIVGIVLSFVVSAVLTLVLGFDESAYAAAATNAPVAAGTAPAASGPATPGSAAATGATVSVIAPVAGEIVPLATVPDRVFADGVMGPGAAIAPTASDVVAPMAGTVVALFPTNHAFGIRGDDGVEVLVHVGIDTVALEGRGFTAHIAQGDRVEAGQRVLTVDFDEVGRTKDTSVIVVVTEAAGTDLRDLRTGAVTAGDPLFAMQPVAAEVKR</sequence>
<feature type="transmembrane region" description="Helical" evidence="12">
    <location>
        <begin position="140"/>
        <end position="160"/>
    </location>
</feature>
<evidence type="ECO:0000259" key="13">
    <source>
        <dbReference type="PROSITE" id="PS51093"/>
    </source>
</evidence>
<feature type="transmembrane region" description="Helical" evidence="12">
    <location>
        <begin position="172"/>
        <end position="193"/>
    </location>
</feature>
<dbReference type="InterPro" id="IPR003352">
    <property type="entry name" value="PTS_EIIC"/>
</dbReference>
<evidence type="ECO:0000256" key="10">
    <source>
        <dbReference type="ARBA" id="ARBA00023136"/>
    </source>
</evidence>
<feature type="transmembrane region" description="Helical" evidence="12">
    <location>
        <begin position="103"/>
        <end position="134"/>
    </location>
</feature>
<dbReference type="InterPro" id="IPR036878">
    <property type="entry name" value="Glu_permease_IIB"/>
</dbReference>
<dbReference type="InterPro" id="IPR018113">
    <property type="entry name" value="PTrfase_EIIB_Cys"/>
</dbReference>
<feature type="transmembrane region" description="Helical" evidence="12">
    <location>
        <begin position="237"/>
        <end position="263"/>
    </location>
</feature>
<feature type="domain" description="PTS EIIA type-1" evidence="13">
    <location>
        <begin position="498"/>
        <end position="601"/>
    </location>
</feature>
<dbReference type="SUPFAM" id="SSF55604">
    <property type="entry name" value="Glucose permease domain IIB"/>
    <property type="match status" value="1"/>
</dbReference>
<dbReference type="Pfam" id="PF00358">
    <property type="entry name" value="PTS_EIIA_1"/>
    <property type="match status" value="1"/>
</dbReference>
<evidence type="ECO:0000256" key="3">
    <source>
        <dbReference type="ARBA" id="ARBA00022475"/>
    </source>
</evidence>
<dbReference type="FunFam" id="2.70.70.10:FF:000001">
    <property type="entry name" value="PTS system glucose-specific IIA component"/>
    <property type="match status" value="1"/>
</dbReference>
<feature type="transmembrane region" description="Helical" evidence="12">
    <location>
        <begin position="378"/>
        <end position="401"/>
    </location>
</feature>
<feature type="transmembrane region" description="Helical" evidence="12">
    <location>
        <begin position="421"/>
        <end position="442"/>
    </location>
</feature>
<dbReference type="InterPro" id="IPR011055">
    <property type="entry name" value="Dup_hybrid_motif"/>
</dbReference>
<evidence type="ECO:0000256" key="12">
    <source>
        <dbReference type="SAM" id="Phobius"/>
    </source>
</evidence>
<dbReference type="Pfam" id="PF02378">
    <property type="entry name" value="PTS_EIIC"/>
    <property type="match status" value="1"/>
</dbReference>
<feature type="transmembrane region" description="Helical" evidence="12">
    <location>
        <begin position="320"/>
        <end position="340"/>
    </location>
</feature>
<dbReference type="RefSeq" id="WP_178012186.1">
    <property type="nucleotide sequence ID" value="NZ_CP058316.1"/>
</dbReference>
<evidence type="ECO:0000313" key="17">
    <source>
        <dbReference type="Proteomes" id="UP000509638"/>
    </source>
</evidence>
<dbReference type="InterPro" id="IPR013013">
    <property type="entry name" value="PTS_EIIC_1"/>
</dbReference>
<proteinExistence type="predicted"/>
<evidence type="ECO:0000256" key="7">
    <source>
        <dbReference type="ARBA" id="ARBA00022692"/>
    </source>
</evidence>
<dbReference type="PANTHER" id="PTHR30175:SF1">
    <property type="entry name" value="PTS SYSTEM ARBUTIN-, CELLOBIOSE-, AND SALICIN-SPECIFIC EIIBC COMPONENT-RELATED"/>
    <property type="match status" value="1"/>
</dbReference>
<evidence type="ECO:0000256" key="2">
    <source>
        <dbReference type="ARBA" id="ARBA00022448"/>
    </source>
</evidence>
<evidence type="ECO:0000256" key="1">
    <source>
        <dbReference type="ARBA" id="ARBA00004651"/>
    </source>
</evidence>
<dbReference type="GO" id="GO:0016301">
    <property type="term" value="F:kinase activity"/>
    <property type="evidence" value="ECO:0007669"/>
    <property type="project" value="UniProtKB-KW"/>
</dbReference>
<dbReference type="GO" id="GO:0015771">
    <property type="term" value="P:trehalose transport"/>
    <property type="evidence" value="ECO:0007669"/>
    <property type="project" value="TreeGrafter"/>
</dbReference>
<comment type="subcellular location">
    <subcellularLocation>
        <location evidence="1">Cell membrane</location>
        <topology evidence="1">Multi-pass membrane protein</topology>
    </subcellularLocation>
</comment>
<evidence type="ECO:0000256" key="4">
    <source>
        <dbReference type="ARBA" id="ARBA00022597"/>
    </source>
</evidence>
<evidence type="ECO:0000256" key="5">
    <source>
        <dbReference type="ARBA" id="ARBA00022679"/>
    </source>
</evidence>
<dbReference type="InterPro" id="IPR011297">
    <property type="entry name" value="PTS_IIABC_b_glu"/>
</dbReference>
<feature type="transmembrane region" description="Helical" evidence="12">
    <location>
        <begin position="283"/>
        <end position="308"/>
    </location>
</feature>
<dbReference type="Proteomes" id="UP000509638">
    <property type="component" value="Chromosome"/>
</dbReference>
<feature type="transmembrane region" description="Helical" evidence="12">
    <location>
        <begin position="352"/>
        <end position="371"/>
    </location>
</feature>
<dbReference type="CDD" id="cd00212">
    <property type="entry name" value="PTS_IIB_glc"/>
    <property type="match status" value="1"/>
</dbReference>
<dbReference type="AlphaFoldDB" id="A0A7D5IST1"/>
<organism evidence="16 17">
    <name type="scientific">Microbacterium oleivorans</name>
    <dbReference type="NCBI Taxonomy" id="273677"/>
    <lineage>
        <taxon>Bacteria</taxon>
        <taxon>Bacillati</taxon>
        <taxon>Actinomycetota</taxon>
        <taxon>Actinomycetes</taxon>
        <taxon>Micrococcales</taxon>
        <taxon>Microbacteriaceae</taxon>
        <taxon>Microbacterium</taxon>
    </lineage>
</organism>
<dbReference type="SUPFAM" id="SSF51261">
    <property type="entry name" value="Duplicated hybrid motif"/>
    <property type="match status" value="1"/>
</dbReference>
<dbReference type="Gene3D" id="2.70.70.10">
    <property type="entry name" value="Glucose Permease (Domain IIA)"/>
    <property type="match status" value="1"/>
</dbReference>
<evidence type="ECO:0000259" key="15">
    <source>
        <dbReference type="PROSITE" id="PS51103"/>
    </source>
</evidence>
<evidence type="ECO:0000313" key="16">
    <source>
        <dbReference type="EMBL" id="QLD11877.1"/>
    </source>
</evidence>
<feature type="active site" description="Phosphocysteine intermediate; for EIIB activity" evidence="11">
    <location>
        <position position="26"/>
    </location>
</feature>
<feature type="domain" description="PTS EIIC type-1" evidence="15">
    <location>
        <begin position="102"/>
        <end position="456"/>
    </location>
</feature>
<keyword evidence="7 12" id="KW-0812">Transmembrane</keyword>
<keyword evidence="6" id="KW-0598">Phosphotransferase system</keyword>
<keyword evidence="2" id="KW-0813">Transport</keyword>
<gene>
    <name evidence="16" type="ORF">HW566_08925</name>
</gene>
<dbReference type="PANTHER" id="PTHR30175">
    <property type="entry name" value="PHOSPHOTRANSFERASE SYSTEM TRANSPORT PROTEIN"/>
    <property type="match status" value="1"/>
</dbReference>
<evidence type="ECO:0000256" key="11">
    <source>
        <dbReference type="PROSITE-ProRule" id="PRU00421"/>
    </source>
</evidence>
<dbReference type="NCBIfam" id="TIGR00830">
    <property type="entry name" value="PTBA"/>
    <property type="match status" value="1"/>
</dbReference>
<dbReference type="Pfam" id="PF00367">
    <property type="entry name" value="PTS_EIIB"/>
    <property type="match status" value="1"/>
</dbReference>
<evidence type="ECO:0000259" key="14">
    <source>
        <dbReference type="PROSITE" id="PS51098"/>
    </source>
</evidence>